<feature type="domain" description="NAD(P)-binding" evidence="1">
    <location>
        <begin position="11"/>
        <end position="156"/>
    </location>
</feature>
<proteinExistence type="predicted"/>
<gene>
    <name evidence="2" type="ORF">GL286_02225</name>
</gene>
<dbReference type="GO" id="GO:0044877">
    <property type="term" value="F:protein-containing complex binding"/>
    <property type="evidence" value="ECO:0007669"/>
    <property type="project" value="TreeGrafter"/>
</dbReference>
<organism evidence="2 3">
    <name type="scientific">Paracoccus aestuariivivens</name>
    <dbReference type="NCBI Taxonomy" id="1820333"/>
    <lineage>
        <taxon>Bacteria</taxon>
        <taxon>Pseudomonadati</taxon>
        <taxon>Pseudomonadota</taxon>
        <taxon>Alphaproteobacteria</taxon>
        <taxon>Rhodobacterales</taxon>
        <taxon>Paracoccaceae</taxon>
        <taxon>Paracoccus</taxon>
    </lineage>
</organism>
<protein>
    <submittedName>
        <fullName evidence="2">SDR family NAD(P)-dependent oxidoreductase</fullName>
    </submittedName>
</protein>
<dbReference type="RefSeq" id="WP_155093908.1">
    <property type="nucleotide sequence ID" value="NZ_WMIE01000001.1"/>
</dbReference>
<dbReference type="Proteomes" id="UP000478183">
    <property type="component" value="Unassembled WGS sequence"/>
</dbReference>
<sequence length="330" mass="34831">MSAAKLVTIYGGSGFVGRQIAKVLASQGWRVRVAVRRPNEAGIVRTYGAPGQIEPVPCNVRDDRSVAACMADADAVVNCVGILVKEGRNTFEAIHEEAAARVARLSAERGVAHFVHISALGADKDSDSHYAASKGRGEAAVLAARPDAVILRPSVMFGSDDHFYNRIASASRLGPVMALPGADAELQPVYVMDVAAAAAKGATGEAAPGIYELGGPDVITMRELAGQVLTAIDRRKLVIGMPSFLSGIMAAVLDGVQTLTGGLLTNRILTRDQLRSLKHPNKVSADAKTFADLGIQPTAAPAVIGEYLWRFRPSGQYESMTATAKNLRRS</sequence>
<dbReference type="PANTHER" id="PTHR12126:SF11">
    <property type="entry name" value="NADH DEHYDROGENASE [UBIQUINONE] 1 ALPHA SUBCOMPLEX SUBUNIT 9, MITOCHONDRIAL"/>
    <property type="match status" value="1"/>
</dbReference>
<keyword evidence="3" id="KW-1185">Reference proteome</keyword>
<dbReference type="SUPFAM" id="SSF51735">
    <property type="entry name" value="NAD(P)-binding Rossmann-fold domains"/>
    <property type="match status" value="1"/>
</dbReference>
<comment type="caution">
    <text evidence="2">The sequence shown here is derived from an EMBL/GenBank/DDBJ whole genome shotgun (WGS) entry which is preliminary data.</text>
</comment>
<dbReference type="AlphaFoldDB" id="A0A6L6J3R9"/>
<dbReference type="InterPro" id="IPR036291">
    <property type="entry name" value="NAD(P)-bd_dom_sf"/>
</dbReference>
<evidence type="ECO:0000259" key="1">
    <source>
        <dbReference type="Pfam" id="PF13460"/>
    </source>
</evidence>
<dbReference type="Gene3D" id="3.40.50.720">
    <property type="entry name" value="NAD(P)-binding Rossmann-like Domain"/>
    <property type="match status" value="1"/>
</dbReference>
<name>A0A6L6J3R9_9RHOB</name>
<dbReference type="PANTHER" id="PTHR12126">
    <property type="entry name" value="NADH-UBIQUINONE OXIDOREDUCTASE 39 KDA SUBUNIT-RELATED"/>
    <property type="match status" value="1"/>
</dbReference>
<dbReference type="FunFam" id="3.40.50.720:FF:000702">
    <property type="entry name" value="NADH dehydrogenase (Ubiquinone)"/>
    <property type="match status" value="1"/>
</dbReference>
<dbReference type="Pfam" id="PF13460">
    <property type="entry name" value="NAD_binding_10"/>
    <property type="match status" value="1"/>
</dbReference>
<dbReference type="CDD" id="cd05271">
    <property type="entry name" value="NDUFA9_like_SDR_a"/>
    <property type="match status" value="1"/>
</dbReference>
<dbReference type="InterPro" id="IPR051207">
    <property type="entry name" value="ComplexI_NDUFA9_subunit"/>
</dbReference>
<accession>A0A6L6J3R9</accession>
<dbReference type="InterPro" id="IPR016040">
    <property type="entry name" value="NAD(P)-bd_dom"/>
</dbReference>
<dbReference type="EMBL" id="WMIE01000001">
    <property type="protein sequence ID" value="MTH76540.1"/>
    <property type="molecule type" value="Genomic_DNA"/>
</dbReference>
<evidence type="ECO:0000313" key="3">
    <source>
        <dbReference type="Proteomes" id="UP000478183"/>
    </source>
</evidence>
<dbReference type="OrthoDB" id="9776313at2"/>
<evidence type="ECO:0000313" key="2">
    <source>
        <dbReference type="EMBL" id="MTH76540.1"/>
    </source>
</evidence>
<reference evidence="2 3" key="1">
    <citation type="submission" date="2019-11" db="EMBL/GenBank/DDBJ databases">
        <authorList>
            <person name="Dong K."/>
        </authorList>
    </citation>
    <scope>NUCLEOTIDE SEQUENCE [LARGE SCALE GENOMIC DNA]</scope>
    <source>
        <strain evidence="2 3">NBRC 111993</strain>
    </source>
</reference>